<reference evidence="1" key="1">
    <citation type="journal article" date="2014" name="Int. J. Syst. Evol. Microbiol.">
        <title>Complete genome sequence of Corynebacterium casei LMG S-19264T (=DSM 44701T), isolated from a smear-ripened cheese.</title>
        <authorList>
            <consortium name="US DOE Joint Genome Institute (JGI-PGF)"/>
            <person name="Walter F."/>
            <person name="Albersmeier A."/>
            <person name="Kalinowski J."/>
            <person name="Ruckert C."/>
        </authorList>
    </citation>
    <scope>NUCLEOTIDE SEQUENCE</scope>
    <source>
        <strain evidence="1">CGMCC 1.12195</strain>
    </source>
</reference>
<evidence type="ECO:0000313" key="2">
    <source>
        <dbReference type="Proteomes" id="UP000660862"/>
    </source>
</evidence>
<accession>A0A917MC27</accession>
<keyword evidence="2" id="KW-1185">Reference proteome</keyword>
<dbReference type="EMBL" id="BMER01000002">
    <property type="protein sequence ID" value="GGG90524.1"/>
    <property type="molecule type" value="Genomic_DNA"/>
</dbReference>
<gene>
    <name evidence="1" type="ORF">GCM10007415_26300</name>
</gene>
<organism evidence="1 2">
    <name type="scientific">Parapedobacter pyrenivorans</name>
    <dbReference type="NCBI Taxonomy" id="1305674"/>
    <lineage>
        <taxon>Bacteria</taxon>
        <taxon>Pseudomonadati</taxon>
        <taxon>Bacteroidota</taxon>
        <taxon>Sphingobacteriia</taxon>
        <taxon>Sphingobacteriales</taxon>
        <taxon>Sphingobacteriaceae</taxon>
        <taxon>Parapedobacter</taxon>
    </lineage>
</organism>
<comment type="caution">
    <text evidence="1">The sequence shown here is derived from an EMBL/GenBank/DDBJ whole genome shotgun (WGS) entry which is preliminary data.</text>
</comment>
<protein>
    <submittedName>
        <fullName evidence="1">Uncharacterized protein</fullName>
    </submittedName>
</protein>
<sequence>MRARRHGINGLACMPVIRRTDKHEIQPVIGQHLPVIPIQRRDLPGSLSLTDQLSGFFQMIPIYIAHGDDIDVADLDESKKIALPVPTCSD</sequence>
<name>A0A917MC27_9SPHI</name>
<dbReference type="AlphaFoldDB" id="A0A917MC27"/>
<proteinExistence type="predicted"/>
<reference evidence="1" key="2">
    <citation type="submission" date="2020-09" db="EMBL/GenBank/DDBJ databases">
        <authorList>
            <person name="Sun Q."/>
            <person name="Zhou Y."/>
        </authorList>
    </citation>
    <scope>NUCLEOTIDE SEQUENCE</scope>
    <source>
        <strain evidence="1">CGMCC 1.12195</strain>
    </source>
</reference>
<dbReference type="Proteomes" id="UP000660862">
    <property type="component" value="Unassembled WGS sequence"/>
</dbReference>
<evidence type="ECO:0000313" key="1">
    <source>
        <dbReference type="EMBL" id="GGG90524.1"/>
    </source>
</evidence>